<feature type="compositionally biased region" description="Basic and acidic residues" evidence="1">
    <location>
        <begin position="113"/>
        <end position="122"/>
    </location>
</feature>
<evidence type="ECO:0000313" key="3">
    <source>
        <dbReference type="Proteomes" id="UP000761534"/>
    </source>
</evidence>
<accession>A0A642V314</accession>
<dbReference type="AlphaFoldDB" id="A0A642V314"/>
<organism evidence="2 3">
    <name type="scientific">Trichomonascus ciferrii</name>
    <dbReference type="NCBI Taxonomy" id="44093"/>
    <lineage>
        <taxon>Eukaryota</taxon>
        <taxon>Fungi</taxon>
        <taxon>Dikarya</taxon>
        <taxon>Ascomycota</taxon>
        <taxon>Saccharomycotina</taxon>
        <taxon>Dipodascomycetes</taxon>
        <taxon>Dipodascales</taxon>
        <taxon>Trichomonascaceae</taxon>
        <taxon>Trichomonascus</taxon>
        <taxon>Trichomonascus ciferrii complex</taxon>
    </lineage>
</organism>
<evidence type="ECO:0000256" key="1">
    <source>
        <dbReference type="SAM" id="MobiDB-lite"/>
    </source>
</evidence>
<protein>
    <submittedName>
        <fullName evidence="2">Uncharacterized protein</fullName>
    </submittedName>
</protein>
<feature type="region of interest" description="Disordered" evidence="1">
    <location>
        <begin position="72"/>
        <end position="122"/>
    </location>
</feature>
<keyword evidence="3" id="KW-1185">Reference proteome</keyword>
<evidence type="ECO:0000313" key="2">
    <source>
        <dbReference type="EMBL" id="KAA8912391.1"/>
    </source>
</evidence>
<reference evidence="2" key="1">
    <citation type="journal article" date="2019" name="G3 (Bethesda)">
        <title>Genome Assemblies of Two Rare Opportunistic Yeast Pathogens: Diutina rugosa (syn. Candida rugosa) and Trichomonascus ciferrii (syn. Candida ciferrii).</title>
        <authorList>
            <person name="Mixao V."/>
            <person name="Saus E."/>
            <person name="Hansen A.P."/>
            <person name="Lass-Florl C."/>
            <person name="Gabaldon T."/>
        </authorList>
    </citation>
    <scope>NUCLEOTIDE SEQUENCE</scope>
    <source>
        <strain evidence="2">CBS 4856</strain>
    </source>
</reference>
<dbReference type="Proteomes" id="UP000761534">
    <property type="component" value="Unassembled WGS sequence"/>
</dbReference>
<dbReference type="EMBL" id="SWFS01000256">
    <property type="protein sequence ID" value="KAA8912391.1"/>
    <property type="molecule type" value="Genomic_DNA"/>
</dbReference>
<proteinExistence type="predicted"/>
<feature type="region of interest" description="Disordered" evidence="1">
    <location>
        <begin position="1"/>
        <end position="48"/>
    </location>
</feature>
<sequence length="122" mass="12978">MAGPAMLGAQKDGETEKQKHPPPTCRVGTTTIDQSPPQSGTSSTPILENPNLLLLHPLPLIDLLARPQHLSVEVGDSNNPPTESGNKRNGHFGQRDGPDSKPPMMGHTVGDSRPGHQEVDVN</sequence>
<name>A0A642V314_9ASCO</name>
<feature type="compositionally biased region" description="Low complexity" evidence="1">
    <location>
        <begin position="34"/>
        <end position="48"/>
    </location>
</feature>
<gene>
    <name evidence="2" type="ORF">TRICI_003508</name>
</gene>
<comment type="caution">
    <text evidence="2">The sequence shown here is derived from an EMBL/GenBank/DDBJ whole genome shotgun (WGS) entry which is preliminary data.</text>
</comment>
<dbReference type="VEuPathDB" id="FungiDB:TRICI_003508"/>